<feature type="domain" description="ABC transporter" evidence="10">
    <location>
        <begin position="341"/>
        <end position="573"/>
    </location>
</feature>
<name>V7I4R1_9CLOT</name>
<dbReference type="PROSITE" id="PS50893">
    <property type="entry name" value="ABC_TRANSPORTER_2"/>
    <property type="match status" value="1"/>
</dbReference>
<evidence type="ECO:0000313" key="13">
    <source>
        <dbReference type="Proteomes" id="UP000017747"/>
    </source>
</evidence>
<evidence type="ECO:0000256" key="4">
    <source>
        <dbReference type="ARBA" id="ARBA00022692"/>
    </source>
</evidence>
<dbReference type="RefSeq" id="WP_023387711.1">
    <property type="nucleotide sequence ID" value="NZ_AXUN02000172.1"/>
</dbReference>
<dbReference type="Gene3D" id="1.20.1560.10">
    <property type="entry name" value="ABC transporter type 1, transmembrane domain"/>
    <property type="match status" value="1"/>
</dbReference>
<dbReference type="PANTHER" id="PTHR43394">
    <property type="entry name" value="ATP-DEPENDENT PERMEASE MDL1, MITOCHONDRIAL"/>
    <property type="match status" value="1"/>
</dbReference>
<evidence type="ECO:0000256" key="2">
    <source>
        <dbReference type="ARBA" id="ARBA00022448"/>
    </source>
</evidence>
<comment type="subcellular location">
    <subcellularLocation>
        <location evidence="1">Cell membrane</location>
        <topology evidence="1">Multi-pass membrane protein</topology>
    </subcellularLocation>
</comment>
<feature type="domain" description="ABC transmembrane type-1" evidence="11">
    <location>
        <begin position="31"/>
        <end position="308"/>
    </location>
</feature>
<keyword evidence="13" id="KW-1185">Reference proteome</keyword>
<dbReference type="Gene3D" id="3.40.50.300">
    <property type="entry name" value="P-loop containing nucleotide triphosphate hydrolases"/>
    <property type="match status" value="1"/>
</dbReference>
<dbReference type="GO" id="GO:0005524">
    <property type="term" value="F:ATP binding"/>
    <property type="evidence" value="ECO:0007669"/>
    <property type="project" value="UniProtKB-KW"/>
</dbReference>
<dbReference type="eggNOG" id="COG1132">
    <property type="taxonomic scope" value="Bacteria"/>
</dbReference>
<dbReference type="Proteomes" id="UP000017747">
    <property type="component" value="Unassembled WGS sequence"/>
</dbReference>
<dbReference type="SUPFAM" id="SSF52540">
    <property type="entry name" value="P-loop containing nucleoside triphosphate hydrolases"/>
    <property type="match status" value="1"/>
</dbReference>
<dbReference type="Pfam" id="PF00664">
    <property type="entry name" value="ABC_membrane"/>
    <property type="match status" value="1"/>
</dbReference>
<keyword evidence="3" id="KW-1003">Cell membrane</keyword>
<evidence type="ECO:0000256" key="9">
    <source>
        <dbReference type="SAM" id="Phobius"/>
    </source>
</evidence>
<comment type="caution">
    <text evidence="12">The sequence shown here is derived from an EMBL/GenBank/DDBJ whole genome shotgun (WGS) entry which is preliminary data.</text>
</comment>
<gene>
    <name evidence="12" type="ORF">T472_0209885</name>
</gene>
<dbReference type="CDD" id="cd18542">
    <property type="entry name" value="ABC_6TM_YknU_like"/>
    <property type="match status" value="1"/>
</dbReference>
<dbReference type="SMART" id="SM00382">
    <property type="entry name" value="AAA"/>
    <property type="match status" value="1"/>
</dbReference>
<evidence type="ECO:0000259" key="10">
    <source>
        <dbReference type="PROSITE" id="PS50893"/>
    </source>
</evidence>
<dbReference type="InterPro" id="IPR011527">
    <property type="entry name" value="ABC1_TM_dom"/>
</dbReference>
<evidence type="ECO:0000256" key="6">
    <source>
        <dbReference type="ARBA" id="ARBA00022840"/>
    </source>
</evidence>
<keyword evidence="8 9" id="KW-0472">Membrane</keyword>
<dbReference type="PROSITE" id="PS00211">
    <property type="entry name" value="ABC_TRANSPORTER_1"/>
    <property type="match status" value="1"/>
</dbReference>
<dbReference type="SUPFAM" id="SSF90123">
    <property type="entry name" value="ABC transporter transmembrane region"/>
    <property type="match status" value="1"/>
</dbReference>
<feature type="transmembrane region" description="Helical" evidence="9">
    <location>
        <begin position="161"/>
        <end position="181"/>
    </location>
</feature>
<dbReference type="OrthoDB" id="9762778at2"/>
<evidence type="ECO:0000256" key="1">
    <source>
        <dbReference type="ARBA" id="ARBA00004651"/>
    </source>
</evidence>
<dbReference type="GO" id="GO:0015421">
    <property type="term" value="F:ABC-type oligopeptide transporter activity"/>
    <property type="evidence" value="ECO:0007669"/>
    <property type="project" value="TreeGrafter"/>
</dbReference>
<feature type="transmembrane region" description="Helical" evidence="9">
    <location>
        <begin position="21"/>
        <end position="41"/>
    </location>
</feature>
<feature type="transmembrane region" description="Helical" evidence="9">
    <location>
        <begin position="61"/>
        <end position="79"/>
    </location>
</feature>
<keyword evidence="6" id="KW-0067">ATP-binding</keyword>
<evidence type="ECO:0000313" key="12">
    <source>
        <dbReference type="EMBL" id="ETA80873.1"/>
    </source>
</evidence>
<evidence type="ECO:0000256" key="7">
    <source>
        <dbReference type="ARBA" id="ARBA00022989"/>
    </source>
</evidence>
<keyword evidence="4 9" id="KW-0812">Transmembrane</keyword>
<dbReference type="InterPro" id="IPR017871">
    <property type="entry name" value="ABC_transporter-like_CS"/>
</dbReference>
<evidence type="ECO:0000256" key="8">
    <source>
        <dbReference type="ARBA" id="ARBA00023136"/>
    </source>
</evidence>
<dbReference type="GO" id="GO:0016887">
    <property type="term" value="F:ATP hydrolysis activity"/>
    <property type="evidence" value="ECO:0007669"/>
    <property type="project" value="InterPro"/>
</dbReference>
<evidence type="ECO:0000256" key="5">
    <source>
        <dbReference type="ARBA" id="ARBA00022741"/>
    </source>
</evidence>
<sequence>MTFYIRGVFKIDRVYSEVRKHKLLVIIPSMAMILSLVLDFFNPLITRAIIDRVVTGGERNLLLPYIAGLFGVTMSRAVLGYTKEYLFDLFSTKVVIRLKDDTYRHIMKLSFKYFDSMNTGELMSRMSEDVENVWNAVAFGLRLIVEDALYFILALGLLTYFNWKLTLICLTIMLPIAWIAVQLEKRSTKSYEEISDHIAKLNTTAQENIAGVRLVKAFSRERHEIGKFFEMNRKNFELNSRQTKIMSDYFPPIELLTNLAVVAMVAFGGYFVTTGEMTLGTLVAFSTYIWNLIWPLRDMGWLINLASQNKSSLGKLEKIFAEEPSISDSDIAKDLAISGKVEFRDLSFSYGGENVLEDISFMASAGSTVAIMGTTGSGKSSLTGLIGRYYEFQSGDLFVDDIPVREITLESLRRSMSVVPQDTFLFSDTIENNVRLGRRDATDAEVSEALELACADFVGELSDGAATIIGERGVGLSGGQKQRIAIARAIIRRSPIMVLDDATSALDMDTEYRLLRNLKHLPSKSTLFIIAHRISAVKNADLILMMEDGRIIERGTHEELVARGGAYYEVYREQFKDFDSLKEGA</sequence>
<dbReference type="InterPro" id="IPR036640">
    <property type="entry name" value="ABC1_TM_sf"/>
</dbReference>
<dbReference type="InterPro" id="IPR003593">
    <property type="entry name" value="AAA+_ATPase"/>
</dbReference>
<dbReference type="PROSITE" id="PS50929">
    <property type="entry name" value="ABC_TM1F"/>
    <property type="match status" value="1"/>
</dbReference>
<evidence type="ECO:0000259" key="11">
    <source>
        <dbReference type="PROSITE" id="PS50929"/>
    </source>
</evidence>
<dbReference type="PANTHER" id="PTHR43394:SF1">
    <property type="entry name" value="ATP-BINDING CASSETTE SUB-FAMILY B MEMBER 10, MITOCHONDRIAL"/>
    <property type="match status" value="1"/>
</dbReference>
<feature type="transmembrane region" description="Helical" evidence="9">
    <location>
        <begin position="249"/>
        <end position="271"/>
    </location>
</feature>
<reference evidence="12 13" key="1">
    <citation type="journal article" date="2014" name="Genome Announc.">
        <title>Genome Sequence of Youngiibacter fragilis, the Type Strain of the Genus Youngiibacter.</title>
        <authorList>
            <person name="Wawrik C.B."/>
            <person name="Callaghan A.V."/>
            <person name="Stamps B.W."/>
            <person name="Wawrik B."/>
        </authorList>
    </citation>
    <scope>NUCLEOTIDE SEQUENCE [LARGE SCALE GENOMIC DNA]</scope>
    <source>
        <strain evidence="12 13">232.1</strain>
    </source>
</reference>
<dbReference type="EMBL" id="AXUN02000172">
    <property type="protein sequence ID" value="ETA80873.1"/>
    <property type="molecule type" value="Genomic_DNA"/>
</dbReference>
<keyword evidence="5" id="KW-0547">Nucleotide-binding</keyword>
<dbReference type="FunFam" id="3.40.50.300:FF:000221">
    <property type="entry name" value="Multidrug ABC transporter ATP-binding protein"/>
    <property type="match status" value="1"/>
</dbReference>
<dbReference type="STRING" id="994573.T472_0209885"/>
<dbReference type="InterPro" id="IPR003439">
    <property type="entry name" value="ABC_transporter-like_ATP-bd"/>
</dbReference>
<dbReference type="Pfam" id="PF00005">
    <property type="entry name" value="ABC_tran"/>
    <property type="match status" value="1"/>
</dbReference>
<evidence type="ECO:0000256" key="3">
    <source>
        <dbReference type="ARBA" id="ARBA00022475"/>
    </source>
</evidence>
<feature type="transmembrane region" description="Helical" evidence="9">
    <location>
        <begin position="133"/>
        <end position="155"/>
    </location>
</feature>
<dbReference type="GO" id="GO:0005886">
    <property type="term" value="C:plasma membrane"/>
    <property type="evidence" value="ECO:0007669"/>
    <property type="project" value="UniProtKB-SubCell"/>
</dbReference>
<dbReference type="PATRIC" id="fig|994573.3.peg.1840"/>
<accession>V7I4R1</accession>
<proteinExistence type="predicted"/>
<dbReference type="InterPro" id="IPR027417">
    <property type="entry name" value="P-loop_NTPase"/>
</dbReference>
<keyword evidence="7 9" id="KW-1133">Transmembrane helix</keyword>
<organism evidence="12 13">
    <name type="scientific">Youngiibacter fragilis 232.1</name>
    <dbReference type="NCBI Taxonomy" id="994573"/>
    <lineage>
        <taxon>Bacteria</taxon>
        <taxon>Bacillati</taxon>
        <taxon>Bacillota</taxon>
        <taxon>Clostridia</taxon>
        <taxon>Eubacteriales</taxon>
        <taxon>Clostridiaceae</taxon>
        <taxon>Youngiibacter</taxon>
    </lineage>
</organism>
<protein>
    <submittedName>
        <fullName evidence="12">ABC transporter</fullName>
    </submittedName>
</protein>
<dbReference type="AlphaFoldDB" id="V7I4R1"/>
<dbReference type="InterPro" id="IPR039421">
    <property type="entry name" value="Type_1_exporter"/>
</dbReference>
<keyword evidence="2" id="KW-0813">Transport</keyword>